<gene>
    <name evidence="8" type="ORF">CKAN_00953300</name>
</gene>
<feature type="transmembrane region" description="Helical" evidence="6">
    <location>
        <begin position="283"/>
        <end position="302"/>
    </location>
</feature>
<dbReference type="PANTHER" id="PTHR31218">
    <property type="entry name" value="WAT1-RELATED PROTEIN"/>
    <property type="match status" value="1"/>
</dbReference>
<feature type="transmembrane region" description="Helical" evidence="6">
    <location>
        <begin position="71"/>
        <end position="93"/>
    </location>
</feature>
<feature type="transmembrane region" description="Helical" evidence="6">
    <location>
        <begin position="132"/>
        <end position="152"/>
    </location>
</feature>
<evidence type="ECO:0000256" key="6">
    <source>
        <dbReference type="RuleBase" id="RU363077"/>
    </source>
</evidence>
<evidence type="ECO:0000256" key="5">
    <source>
        <dbReference type="ARBA" id="ARBA00023136"/>
    </source>
</evidence>
<comment type="caution">
    <text evidence="8">The sequence shown here is derived from an EMBL/GenBank/DDBJ whole genome shotgun (WGS) entry which is preliminary data.</text>
</comment>
<name>A0A3S3MR71_9MAGN</name>
<feature type="domain" description="EamA" evidence="7">
    <location>
        <begin position="188"/>
        <end position="326"/>
    </location>
</feature>
<evidence type="ECO:0000256" key="3">
    <source>
        <dbReference type="ARBA" id="ARBA00022692"/>
    </source>
</evidence>
<comment type="similarity">
    <text evidence="2 6">Belongs to the drug/metabolite transporter (DMT) superfamily. Plant drug/metabolite exporter (P-DME) (TC 2.A.7.4) family.</text>
</comment>
<feature type="domain" description="EamA" evidence="7">
    <location>
        <begin position="8"/>
        <end position="150"/>
    </location>
</feature>
<accession>A0A3S3MR71</accession>
<feature type="transmembrane region" description="Helical" evidence="6">
    <location>
        <begin position="250"/>
        <end position="271"/>
    </location>
</feature>
<organism evidence="8 9">
    <name type="scientific">Cinnamomum micranthum f. kanehirae</name>
    <dbReference type="NCBI Taxonomy" id="337451"/>
    <lineage>
        <taxon>Eukaryota</taxon>
        <taxon>Viridiplantae</taxon>
        <taxon>Streptophyta</taxon>
        <taxon>Embryophyta</taxon>
        <taxon>Tracheophyta</taxon>
        <taxon>Spermatophyta</taxon>
        <taxon>Magnoliopsida</taxon>
        <taxon>Magnoliidae</taxon>
        <taxon>Laurales</taxon>
        <taxon>Lauraceae</taxon>
        <taxon>Cinnamomum</taxon>
    </lineage>
</organism>
<evidence type="ECO:0000256" key="2">
    <source>
        <dbReference type="ARBA" id="ARBA00007635"/>
    </source>
</evidence>
<keyword evidence="4 6" id="KW-1133">Transmembrane helix</keyword>
<feature type="transmembrane region" description="Helical" evidence="6">
    <location>
        <begin position="37"/>
        <end position="59"/>
    </location>
</feature>
<dbReference type="AlphaFoldDB" id="A0A3S3MR71"/>
<feature type="transmembrane region" description="Helical" evidence="6">
    <location>
        <begin position="99"/>
        <end position="120"/>
    </location>
</feature>
<dbReference type="STRING" id="337451.A0A3S3MR71"/>
<dbReference type="GO" id="GO:0016020">
    <property type="term" value="C:membrane"/>
    <property type="evidence" value="ECO:0007669"/>
    <property type="project" value="UniProtKB-SubCell"/>
</dbReference>
<dbReference type="SUPFAM" id="SSF103481">
    <property type="entry name" value="Multidrug resistance efflux transporter EmrE"/>
    <property type="match status" value="2"/>
</dbReference>
<keyword evidence="3 6" id="KW-0812">Transmembrane</keyword>
<evidence type="ECO:0000256" key="1">
    <source>
        <dbReference type="ARBA" id="ARBA00004141"/>
    </source>
</evidence>
<dbReference type="InterPro" id="IPR030184">
    <property type="entry name" value="WAT1-related"/>
</dbReference>
<dbReference type="Proteomes" id="UP000283530">
    <property type="component" value="Unassembled WGS sequence"/>
</dbReference>
<keyword evidence="5 6" id="KW-0472">Membrane</keyword>
<proteinExistence type="inferred from homology"/>
<evidence type="ECO:0000259" key="7">
    <source>
        <dbReference type="Pfam" id="PF00892"/>
    </source>
</evidence>
<dbReference type="Pfam" id="PF00892">
    <property type="entry name" value="EamA"/>
    <property type="match status" value="2"/>
</dbReference>
<dbReference type="InterPro" id="IPR000620">
    <property type="entry name" value="EamA_dom"/>
</dbReference>
<keyword evidence="9" id="KW-1185">Reference proteome</keyword>
<reference evidence="8 9" key="1">
    <citation type="journal article" date="2019" name="Nat. Plants">
        <title>Stout camphor tree genome fills gaps in understanding of flowering plant genome evolution.</title>
        <authorList>
            <person name="Chaw S.M."/>
            <person name="Liu Y.C."/>
            <person name="Wu Y.W."/>
            <person name="Wang H.Y."/>
            <person name="Lin C.I."/>
            <person name="Wu C.S."/>
            <person name="Ke H.M."/>
            <person name="Chang L.Y."/>
            <person name="Hsu C.Y."/>
            <person name="Yang H.T."/>
            <person name="Sudianto E."/>
            <person name="Hsu M.H."/>
            <person name="Wu K.P."/>
            <person name="Wang L.N."/>
            <person name="Leebens-Mack J.H."/>
            <person name="Tsai I.J."/>
        </authorList>
    </citation>
    <scope>NUCLEOTIDE SEQUENCE [LARGE SCALE GENOMIC DNA]</scope>
    <source>
        <strain evidence="9">cv. Chaw 1501</strain>
        <tissue evidence="8">Young leaves</tissue>
    </source>
</reference>
<evidence type="ECO:0000313" key="9">
    <source>
        <dbReference type="Proteomes" id="UP000283530"/>
    </source>
</evidence>
<comment type="subcellular location">
    <subcellularLocation>
        <location evidence="1 6">Membrane</location>
        <topology evidence="1 6">Multi-pass membrane protein</topology>
    </subcellularLocation>
</comment>
<dbReference type="GO" id="GO:0022857">
    <property type="term" value="F:transmembrane transporter activity"/>
    <property type="evidence" value="ECO:0007669"/>
    <property type="project" value="InterPro"/>
</dbReference>
<feature type="transmembrane region" description="Helical" evidence="6">
    <location>
        <begin position="308"/>
        <end position="327"/>
    </location>
</feature>
<dbReference type="InterPro" id="IPR037185">
    <property type="entry name" value="EmrE-like"/>
</dbReference>
<evidence type="ECO:0000256" key="4">
    <source>
        <dbReference type="ARBA" id="ARBA00022989"/>
    </source>
</evidence>
<dbReference type="OrthoDB" id="1728340at2759"/>
<evidence type="ECO:0000313" key="8">
    <source>
        <dbReference type="EMBL" id="RWR80873.1"/>
    </source>
</evidence>
<dbReference type="EMBL" id="QPKB01000003">
    <property type="protein sequence ID" value="RWR80873.1"/>
    <property type="molecule type" value="Genomic_DNA"/>
</dbReference>
<protein>
    <recommendedName>
        <fullName evidence="6">WAT1-related protein</fullName>
    </recommendedName>
</protein>
<sequence>MALLSNQKACLAMIFTQLLYAGMALLSKAALNKGMSYLVFVVYRQATATVALAPFAYILERGKASSLSFIVFCKIFLLSLFGLTLSMDLYYMALRHTSATFASATINLIPAITFVIAVLLRMETLNWRRIHGQCKILGVVLCASGAIVISLYQGPPLKLLQWHAQVLSPPGASSVSYPGPGEKKTQIKGPLLMFAAFISWSSWVVTQSEMLKAYPAKLSLTTLQCLLSTIQSSVIAVAVDRNRNSWILGWNMQLISVIYCGVLVSGVSYCLQIWCIEKKGPVYVSMFSPLSVILTAIVSALIWSELLYFGSVLGGVLIVGGLYFVLWGKSKETRAARLENAIATSGVPKDKMAEVESA</sequence>
<feature type="transmembrane region" description="Helical" evidence="6">
    <location>
        <begin position="12"/>
        <end position="31"/>
    </location>
</feature>